<dbReference type="Proteomes" id="UP000594263">
    <property type="component" value="Unplaced"/>
</dbReference>
<evidence type="ECO:0000313" key="1">
    <source>
        <dbReference type="EnsemblPlants" id="Kaladp0046s0282.1.v1.1.CDS.1"/>
    </source>
</evidence>
<name>A0A7N0TV48_KALFE</name>
<dbReference type="AlphaFoldDB" id="A0A7N0TV48"/>
<accession>A0A7N0TV48</accession>
<dbReference type="EnsemblPlants" id="Kaladp0046s0282.1.v1.1">
    <property type="protein sequence ID" value="Kaladp0046s0282.1.v1.1.CDS.1"/>
    <property type="gene ID" value="Kaladp0046s0282.v1.1"/>
</dbReference>
<keyword evidence="2" id="KW-1185">Reference proteome</keyword>
<organism evidence="1 2">
    <name type="scientific">Kalanchoe fedtschenkoi</name>
    <name type="common">Lavender scallops</name>
    <name type="synonym">South American air plant</name>
    <dbReference type="NCBI Taxonomy" id="63787"/>
    <lineage>
        <taxon>Eukaryota</taxon>
        <taxon>Viridiplantae</taxon>
        <taxon>Streptophyta</taxon>
        <taxon>Embryophyta</taxon>
        <taxon>Tracheophyta</taxon>
        <taxon>Spermatophyta</taxon>
        <taxon>Magnoliopsida</taxon>
        <taxon>eudicotyledons</taxon>
        <taxon>Gunneridae</taxon>
        <taxon>Pentapetalae</taxon>
        <taxon>Saxifragales</taxon>
        <taxon>Crassulaceae</taxon>
        <taxon>Kalanchoe</taxon>
    </lineage>
</organism>
<reference evidence="1" key="1">
    <citation type="submission" date="2021-01" db="UniProtKB">
        <authorList>
            <consortium name="EnsemblPlants"/>
        </authorList>
    </citation>
    <scope>IDENTIFICATION</scope>
</reference>
<dbReference type="Gramene" id="Kaladp0046s0282.1.v1.1">
    <property type="protein sequence ID" value="Kaladp0046s0282.1.v1.1.CDS.1"/>
    <property type="gene ID" value="Kaladp0046s0282.v1.1"/>
</dbReference>
<sequence length="129" mass="13995">MRFGVGRGSQAGNSGQGRGGAWLLRAGRVSATTAPYLRLLNGDRRRVDLAVFWPDMTRGFEVRRGEADLSRSWLLARIRGWKGGLSARVGMKGEGGEENVGKGRGWATAALSSAATAKVLKKKIYFKKE</sequence>
<protein>
    <submittedName>
        <fullName evidence="1">Uncharacterized protein</fullName>
    </submittedName>
</protein>
<evidence type="ECO:0000313" key="2">
    <source>
        <dbReference type="Proteomes" id="UP000594263"/>
    </source>
</evidence>
<proteinExistence type="predicted"/>